<dbReference type="STRING" id="1069081.SAMN05660197_1888"/>
<keyword evidence="4" id="KW-1185">Reference proteome</keyword>
<dbReference type="Pfam" id="PF13148">
    <property type="entry name" value="DUF3987"/>
    <property type="match status" value="1"/>
</dbReference>
<keyword evidence="1" id="KW-0175">Coiled coil</keyword>
<dbReference type="InterPro" id="IPR025048">
    <property type="entry name" value="DUF3987"/>
</dbReference>
<dbReference type="Proteomes" id="UP000192602">
    <property type="component" value="Unassembled WGS sequence"/>
</dbReference>
<accession>A0A1W1WUY8</accession>
<proteinExistence type="predicted"/>
<evidence type="ECO:0000313" key="4">
    <source>
        <dbReference type="Proteomes" id="UP000192602"/>
    </source>
</evidence>
<evidence type="ECO:0000256" key="2">
    <source>
        <dbReference type="SAM" id="MobiDB-lite"/>
    </source>
</evidence>
<evidence type="ECO:0008006" key="5">
    <source>
        <dbReference type="Google" id="ProtNLM"/>
    </source>
</evidence>
<organism evidence="3 4">
    <name type="scientific">Nitratiruptor tergarcus DSM 16512</name>
    <dbReference type="NCBI Taxonomy" id="1069081"/>
    <lineage>
        <taxon>Bacteria</taxon>
        <taxon>Pseudomonadati</taxon>
        <taxon>Campylobacterota</taxon>
        <taxon>Epsilonproteobacteria</taxon>
        <taxon>Nautiliales</taxon>
        <taxon>Nitratiruptoraceae</taxon>
        <taxon>Nitratiruptor</taxon>
    </lineage>
</organism>
<evidence type="ECO:0000256" key="1">
    <source>
        <dbReference type="SAM" id="Coils"/>
    </source>
</evidence>
<dbReference type="OrthoDB" id="784829at2"/>
<dbReference type="EMBL" id="FWWZ01000001">
    <property type="protein sequence ID" value="SMC10056.1"/>
    <property type="molecule type" value="Genomic_DNA"/>
</dbReference>
<sequence>MAEYRNGLVKMLGEETIEELKKQTAPQKGASVSQTDKITDSSITKDDEKSKVNEYINEIIDAELLPHPIKEYFEDVSERLNLPLEEVATVGFAFLSNLITDKLCLVPTNNILYKIIPNLWGCIIAEKGTRKTPLFQAFSSPIYQKHFTYVDKFKEEQERYEMRVKALESKRKALVKAEAEGDHEKIEELQDAICNLEKETKNKPKSRYLILSDTTKEKLTDILETNAQGILIFQDEISRLIYNFEKDPEMRSLNLEGWNGAQQYTIGRINRGDVNIKKLTIGIFGGIQPELYRRLILGQDDNIDSGFNDRFQLIYVVKDFKYQIIDKEQNEFIYGEFKKLVGTLIDMKLENYTKAKEHPHIKDLYYLKLNDEAKEMFKKFMEGLNNDLSKEYPILRGFLSKSDKLLGSLAILLQTIESINEPKEYNYIDADIMYRAIEITKFYIYQAIEASNIAIHLEEQKEIDFEKKRDRVLSYTLKQTLPIKLRNIYRPLKGISKKEALQILQPYYVIEKNGQSYIVKEQKNNS</sequence>
<dbReference type="RefSeq" id="WP_084276434.1">
    <property type="nucleotide sequence ID" value="NZ_AP026671.1"/>
</dbReference>
<feature type="coiled-coil region" evidence="1">
    <location>
        <begin position="150"/>
        <end position="177"/>
    </location>
</feature>
<dbReference type="AlphaFoldDB" id="A0A1W1WUY8"/>
<name>A0A1W1WUY8_9BACT</name>
<reference evidence="4" key="1">
    <citation type="submission" date="2017-04" db="EMBL/GenBank/DDBJ databases">
        <authorList>
            <person name="Varghese N."/>
            <person name="Submissions S."/>
        </authorList>
    </citation>
    <scope>NUCLEOTIDE SEQUENCE [LARGE SCALE GENOMIC DNA]</scope>
    <source>
        <strain evidence="4">DSM 16512</strain>
    </source>
</reference>
<feature type="compositionally biased region" description="Polar residues" evidence="2">
    <location>
        <begin position="24"/>
        <end position="36"/>
    </location>
</feature>
<evidence type="ECO:0000313" key="3">
    <source>
        <dbReference type="EMBL" id="SMC10056.1"/>
    </source>
</evidence>
<feature type="region of interest" description="Disordered" evidence="2">
    <location>
        <begin position="20"/>
        <end position="45"/>
    </location>
</feature>
<protein>
    <recommendedName>
        <fullName evidence="5">DUF3987 domain-containing protein</fullName>
    </recommendedName>
</protein>
<gene>
    <name evidence="3" type="ORF">SAMN05660197_1888</name>
</gene>